<feature type="region of interest" description="Disordered" evidence="1">
    <location>
        <begin position="272"/>
        <end position="308"/>
    </location>
</feature>
<dbReference type="HOGENOM" id="CLU_740088_0_0_1"/>
<accession>A0A0C3KYR3</accession>
<feature type="compositionally biased region" description="Polar residues" evidence="1">
    <location>
        <begin position="272"/>
        <end position="282"/>
    </location>
</feature>
<protein>
    <recommendedName>
        <fullName evidence="2">BRCT domain-containing protein</fullName>
    </recommendedName>
</protein>
<evidence type="ECO:0000256" key="1">
    <source>
        <dbReference type="SAM" id="MobiDB-lite"/>
    </source>
</evidence>
<feature type="region of interest" description="Disordered" evidence="1">
    <location>
        <begin position="144"/>
        <end position="174"/>
    </location>
</feature>
<keyword evidence="4" id="KW-1185">Reference proteome</keyword>
<name>A0A0C3KYR3_9AGAM</name>
<dbReference type="PROSITE" id="PS50172">
    <property type="entry name" value="BRCT"/>
    <property type="match status" value="1"/>
</dbReference>
<evidence type="ECO:0000313" key="4">
    <source>
        <dbReference type="Proteomes" id="UP000054248"/>
    </source>
</evidence>
<dbReference type="OrthoDB" id="3282925at2759"/>
<reference evidence="4" key="2">
    <citation type="submission" date="2015-01" db="EMBL/GenBank/DDBJ databases">
        <title>Evolutionary Origins and Diversification of the Mycorrhizal Mutualists.</title>
        <authorList>
            <consortium name="DOE Joint Genome Institute"/>
            <consortium name="Mycorrhizal Genomics Consortium"/>
            <person name="Kohler A."/>
            <person name="Kuo A."/>
            <person name="Nagy L.G."/>
            <person name="Floudas D."/>
            <person name="Copeland A."/>
            <person name="Barry K.W."/>
            <person name="Cichocki N."/>
            <person name="Veneault-Fourrey C."/>
            <person name="LaButti K."/>
            <person name="Lindquist E.A."/>
            <person name="Lipzen A."/>
            <person name="Lundell T."/>
            <person name="Morin E."/>
            <person name="Murat C."/>
            <person name="Riley R."/>
            <person name="Ohm R."/>
            <person name="Sun H."/>
            <person name="Tunlid A."/>
            <person name="Henrissat B."/>
            <person name="Grigoriev I.V."/>
            <person name="Hibbett D.S."/>
            <person name="Martin F."/>
        </authorList>
    </citation>
    <scope>NUCLEOTIDE SEQUENCE [LARGE SCALE GENOMIC DNA]</scope>
    <source>
        <strain evidence="4">MUT 4182</strain>
    </source>
</reference>
<reference evidence="3 4" key="1">
    <citation type="submission" date="2014-04" db="EMBL/GenBank/DDBJ databases">
        <authorList>
            <consortium name="DOE Joint Genome Institute"/>
            <person name="Kuo A."/>
            <person name="Girlanda M."/>
            <person name="Perotto S."/>
            <person name="Kohler A."/>
            <person name="Nagy L.G."/>
            <person name="Floudas D."/>
            <person name="Copeland A."/>
            <person name="Barry K.W."/>
            <person name="Cichocki N."/>
            <person name="Veneault-Fourrey C."/>
            <person name="LaButti K."/>
            <person name="Lindquist E.A."/>
            <person name="Lipzen A."/>
            <person name="Lundell T."/>
            <person name="Morin E."/>
            <person name="Murat C."/>
            <person name="Sun H."/>
            <person name="Tunlid A."/>
            <person name="Henrissat B."/>
            <person name="Grigoriev I.V."/>
            <person name="Hibbett D.S."/>
            <person name="Martin F."/>
            <person name="Nordberg H.P."/>
            <person name="Cantor M.N."/>
            <person name="Hua S.X."/>
        </authorList>
    </citation>
    <scope>NUCLEOTIDE SEQUENCE [LARGE SCALE GENOMIC DNA]</scope>
    <source>
        <strain evidence="3 4">MUT 4182</strain>
    </source>
</reference>
<dbReference type="AlphaFoldDB" id="A0A0C3KYR3"/>
<proteinExistence type="predicted"/>
<feature type="compositionally biased region" description="Low complexity" evidence="1">
    <location>
        <begin position="296"/>
        <end position="308"/>
    </location>
</feature>
<feature type="domain" description="BRCT" evidence="2">
    <location>
        <begin position="13"/>
        <end position="94"/>
    </location>
</feature>
<evidence type="ECO:0000259" key="2">
    <source>
        <dbReference type="PROSITE" id="PS50172"/>
    </source>
</evidence>
<dbReference type="EMBL" id="KN823023">
    <property type="protein sequence ID" value="KIO26513.1"/>
    <property type="molecule type" value="Genomic_DNA"/>
</dbReference>
<gene>
    <name evidence="3" type="ORF">M407DRAFT_24233</name>
</gene>
<dbReference type="Proteomes" id="UP000054248">
    <property type="component" value="Unassembled WGS sequence"/>
</dbReference>
<sequence>MNRILCNSTGVALRLYLHRDDPKASIAAPAIIRQITDGGAVLVASIEEAHCVLIFDQNEENAIKLQKAIADSEQQIPVLKSDWIATCLRRGHMLGPRWKPEWGGLRLKYYPKAEEFFDESENIKEEDPECKIELIDLTGLSDYDEDEERPLERLNAEPGGKKSTRARGPPQDRRTAAQILSVISRRTAKYKIGDLALMIKELANTSRENFRVTFNELGATYRAEGKEYGVKGGSWAKLFTRNQDSYKLCIKKLRQGDTSLNNLIPNESSLDNLGISNLSPNPGGSAAESESRARSSKAGGNPSPTLGGLAALAQTTLRVENPSVATGFPSTSYRLVYASLVGVGGLSGPPKRPFSRIEHVGLDTQNPANKRFRQ</sequence>
<dbReference type="InterPro" id="IPR001357">
    <property type="entry name" value="BRCT_dom"/>
</dbReference>
<evidence type="ECO:0000313" key="3">
    <source>
        <dbReference type="EMBL" id="KIO26513.1"/>
    </source>
</evidence>
<organism evidence="3 4">
    <name type="scientific">Tulasnella calospora MUT 4182</name>
    <dbReference type="NCBI Taxonomy" id="1051891"/>
    <lineage>
        <taxon>Eukaryota</taxon>
        <taxon>Fungi</taxon>
        <taxon>Dikarya</taxon>
        <taxon>Basidiomycota</taxon>
        <taxon>Agaricomycotina</taxon>
        <taxon>Agaricomycetes</taxon>
        <taxon>Cantharellales</taxon>
        <taxon>Tulasnellaceae</taxon>
        <taxon>Tulasnella</taxon>
    </lineage>
</organism>